<proteinExistence type="predicted"/>
<dbReference type="InterPro" id="IPR012533">
    <property type="entry name" value="YcnI-copper_dom"/>
</dbReference>
<dbReference type="InterPro" id="IPR038507">
    <property type="entry name" value="YcnI-like_sf"/>
</dbReference>
<evidence type="ECO:0000313" key="3">
    <source>
        <dbReference type="EMBL" id="GBF06636.1"/>
    </source>
</evidence>
<dbReference type="AlphaFoldDB" id="A0A2I9D7A6"/>
<dbReference type="EMBL" id="BFAG01000009">
    <property type="protein sequence ID" value="GBF06636.1"/>
    <property type="molecule type" value="Genomic_DNA"/>
</dbReference>
<evidence type="ECO:0000256" key="1">
    <source>
        <dbReference type="SAM" id="SignalP"/>
    </source>
</evidence>
<dbReference type="RefSeq" id="WP_103129988.1">
    <property type="nucleotide sequence ID" value="NZ_BFAG01000009.1"/>
</dbReference>
<keyword evidence="1" id="KW-0732">Signal</keyword>
<dbReference type="OrthoDB" id="69896at2"/>
<organism evidence="3 4">
    <name type="scientific">Deinococcus aerius</name>
    <dbReference type="NCBI Taxonomy" id="200253"/>
    <lineage>
        <taxon>Bacteria</taxon>
        <taxon>Thermotogati</taxon>
        <taxon>Deinococcota</taxon>
        <taxon>Deinococci</taxon>
        <taxon>Deinococcales</taxon>
        <taxon>Deinococcaceae</taxon>
        <taxon>Deinococcus</taxon>
    </lineage>
</organism>
<sequence length="150" mass="16409">MSPFRRALPLFLALLLPVAAAHATVRTETGLTESKASASETYRLGVPTEKDVDTTQVRLLVPAGLTITRFQAMPGFTRTVTLNSAGLVTEVTWRGRIAPMEYARFFFQARNPEGAGTLSWKVYQTYADGSVVAWDDTDPEKAPASKTTLK</sequence>
<evidence type="ECO:0000259" key="2">
    <source>
        <dbReference type="Pfam" id="PF07987"/>
    </source>
</evidence>
<dbReference type="Pfam" id="PF07987">
    <property type="entry name" value="DUF1775"/>
    <property type="match status" value="1"/>
</dbReference>
<reference evidence="4" key="1">
    <citation type="submission" date="2018-01" db="EMBL/GenBank/DDBJ databases">
        <title>Draft Genome Sequence of the Radioresistant Bacterium Deinococcus aerius TR0125, Isolated from the Higher Atmosphere above Japan.</title>
        <authorList>
            <person name="Satoh K."/>
            <person name="Arai H."/>
            <person name="Sanzen T."/>
            <person name="Kawaguchi Y."/>
            <person name="Hayashi H."/>
            <person name="Yokobori S."/>
            <person name="Yamagishi A."/>
            <person name="Oono Y."/>
            <person name="Narumi I."/>
        </authorList>
    </citation>
    <scope>NUCLEOTIDE SEQUENCE [LARGE SCALE GENOMIC DNA]</scope>
    <source>
        <strain evidence="4">TR0125</strain>
    </source>
</reference>
<evidence type="ECO:0000313" key="4">
    <source>
        <dbReference type="Proteomes" id="UP000236569"/>
    </source>
</evidence>
<feature type="chain" id="PRO_5014346988" evidence="1">
    <location>
        <begin position="24"/>
        <end position="150"/>
    </location>
</feature>
<comment type="caution">
    <text evidence="3">The sequence shown here is derived from an EMBL/GenBank/DDBJ whole genome shotgun (WGS) entry which is preliminary data.</text>
</comment>
<feature type="signal peptide" evidence="1">
    <location>
        <begin position="1"/>
        <end position="23"/>
    </location>
</feature>
<protein>
    <submittedName>
        <fullName evidence="3">Nuclear export factor GLE1</fullName>
    </submittedName>
</protein>
<name>A0A2I9D7A6_9DEIO</name>
<gene>
    <name evidence="3" type="ORF">DAERI_090222</name>
</gene>
<feature type="domain" description="YncI copper-binding" evidence="2">
    <location>
        <begin position="34"/>
        <end position="142"/>
    </location>
</feature>
<keyword evidence="4" id="KW-1185">Reference proteome</keyword>
<accession>A0A2I9D7A6</accession>
<dbReference type="Gene3D" id="2.60.40.2230">
    <property type="entry name" value="Uncharacterised protein YcnI-like PF07987, DUF1775"/>
    <property type="match status" value="1"/>
</dbReference>
<dbReference type="Proteomes" id="UP000236569">
    <property type="component" value="Unassembled WGS sequence"/>
</dbReference>